<dbReference type="PANTHER" id="PTHR34354:SF1">
    <property type="entry name" value="NADPH-DEPENDENT 7-CYANO-7-DEAZAGUANINE REDUCTASE"/>
    <property type="match status" value="1"/>
</dbReference>
<feature type="region of interest" description="Disordered" evidence="5">
    <location>
        <begin position="1"/>
        <end position="22"/>
    </location>
</feature>
<dbReference type="InterPro" id="IPR029500">
    <property type="entry name" value="QueF"/>
</dbReference>
<keyword evidence="1" id="KW-0963">Cytoplasm</keyword>
<evidence type="ECO:0000256" key="1">
    <source>
        <dbReference type="ARBA" id="ARBA00022490"/>
    </source>
</evidence>
<keyword evidence="4" id="KW-0560">Oxidoreductase</keyword>
<dbReference type="EMBL" id="CAFBLJ010000144">
    <property type="protein sequence ID" value="CAB4882294.1"/>
    <property type="molecule type" value="Genomic_DNA"/>
</dbReference>
<dbReference type="InterPro" id="IPR043133">
    <property type="entry name" value="GTP-CH-I_C/QueF"/>
</dbReference>
<keyword evidence="2" id="KW-0671">Queuosine biosynthesis</keyword>
<dbReference type="HAMAP" id="MF_00818">
    <property type="entry name" value="QueF_type1"/>
    <property type="match status" value="1"/>
</dbReference>
<sequence>MTKDLYADGMNSPKGPNNELATTPVAPQLTILGNTVREAVDHVEVFPAPANVDLVRFTTDELASMCPVTRQPDLSHVVIEYQPLEWCVESKSLKLYLWNFRDRAVFAEALAAEIAGEIMETAKPRKVIVTLTQRPRGGIEVQTVASLGH</sequence>
<dbReference type="EMBL" id="CAFAAL010000140">
    <property type="protein sequence ID" value="CAB4813016.1"/>
    <property type="molecule type" value="Genomic_DNA"/>
</dbReference>
<dbReference type="PANTHER" id="PTHR34354">
    <property type="entry name" value="NADPH-DEPENDENT 7-CYANO-7-DEAZAGUANINE REDUCTASE"/>
    <property type="match status" value="1"/>
</dbReference>
<evidence type="ECO:0000256" key="4">
    <source>
        <dbReference type="ARBA" id="ARBA00023002"/>
    </source>
</evidence>
<keyword evidence="3" id="KW-0521">NADP</keyword>
<dbReference type="InterPro" id="IPR016856">
    <property type="entry name" value="QueF_type1"/>
</dbReference>
<evidence type="ECO:0000256" key="3">
    <source>
        <dbReference type="ARBA" id="ARBA00022857"/>
    </source>
</evidence>
<evidence type="ECO:0000313" key="8">
    <source>
        <dbReference type="EMBL" id="CAB4813016.1"/>
    </source>
</evidence>
<dbReference type="Gene3D" id="3.30.1130.10">
    <property type="match status" value="1"/>
</dbReference>
<accession>A0A6J6SB80</accession>
<reference evidence="6" key="1">
    <citation type="submission" date="2020-05" db="EMBL/GenBank/DDBJ databases">
        <authorList>
            <person name="Chiriac C."/>
            <person name="Salcher M."/>
            <person name="Ghai R."/>
            <person name="Kavagutti S V."/>
        </authorList>
    </citation>
    <scope>NUCLEOTIDE SEQUENCE</scope>
</reference>
<evidence type="ECO:0000256" key="5">
    <source>
        <dbReference type="SAM" id="MobiDB-lite"/>
    </source>
</evidence>
<dbReference type="AlphaFoldDB" id="A0A6J6SB80"/>
<protein>
    <submittedName>
        <fullName evidence="6">Unannotated protein</fullName>
    </submittedName>
</protein>
<proteinExistence type="inferred from homology"/>
<dbReference type="EMBL" id="CAFBMF010000055">
    <property type="protein sequence ID" value="CAB4901537.1"/>
    <property type="molecule type" value="Genomic_DNA"/>
</dbReference>
<evidence type="ECO:0000256" key="2">
    <source>
        <dbReference type="ARBA" id="ARBA00022785"/>
    </source>
</evidence>
<dbReference type="InterPro" id="IPR050084">
    <property type="entry name" value="NADPH_dep_7-cyano-7-deazaG_red"/>
</dbReference>
<dbReference type="EMBL" id="CAEZYH010000114">
    <property type="protein sequence ID" value="CAB4731649.1"/>
    <property type="molecule type" value="Genomic_DNA"/>
</dbReference>
<dbReference type="SUPFAM" id="SSF55620">
    <property type="entry name" value="Tetrahydrobiopterin biosynthesis enzymes-like"/>
    <property type="match status" value="1"/>
</dbReference>
<dbReference type="GO" id="GO:0008616">
    <property type="term" value="P:tRNA queuosine(34) biosynthetic process"/>
    <property type="evidence" value="ECO:0007669"/>
    <property type="project" value="UniProtKB-KW"/>
</dbReference>
<organism evidence="6">
    <name type="scientific">freshwater metagenome</name>
    <dbReference type="NCBI Taxonomy" id="449393"/>
    <lineage>
        <taxon>unclassified sequences</taxon>
        <taxon>metagenomes</taxon>
        <taxon>ecological metagenomes</taxon>
    </lineage>
</organism>
<dbReference type="GO" id="GO:0033739">
    <property type="term" value="F:preQ1 synthase activity"/>
    <property type="evidence" value="ECO:0007669"/>
    <property type="project" value="InterPro"/>
</dbReference>
<evidence type="ECO:0000313" key="7">
    <source>
        <dbReference type="EMBL" id="CAB4772000.1"/>
    </source>
</evidence>
<gene>
    <name evidence="6" type="ORF">UFOPK2658_01726</name>
    <name evidence="7" type="ORF">UFOPK2880_00871</name>
    <name evidence="8" type="ORF">UFOPK3004_01364</name>
    <name evidence="9" type="ORF">UFOPK3304_01765</name>
    <name evidence="10" type="ORF">UFOPK3494_00964</name>
</gene>
<dbReference type="EMBL" id="CAEZZP010000046">
    <property type="protein sequence ID" value="CAB4772000.1"/>
    <property type="molecule type" value="Genomic_DNA"/>
</dbReference>
<evidence type="ECO:0000313" key="9">
    <source>
        <dbReference type="EMBL" id="CAB4882294.1"/>
    </source>
</evidence>
<evidence type="ECO:0000313" key="6">
    <source>
        <dbReference type="EMBL" id="CAB4731649.1"/>
    </source>
</evidence>
<dbReference type="NCBIfam" id="TIGR03139">
    <property type="entry name" value="QueF-II"/>
    <property type="match status" value="1"/>
</dbReference>
<evidence type="ECO:0000313" key="10">
    <source>
        <dbReference type="EMBL" id="CAB4901537.1"/>
    </source>
</evidence>
<name>A0A6J6SB80_9ZZZZ</name>
<dbReference type="GO" id="GO:0005737">
    <property type="term" value="C:cytoplasm"/>
    <property type="evidence" value="ECO:0007669"/>
    <property type="project" value="InterPro"/>
</dbReference>
<dbReference type="Pfam" id="PF14489">
    <property type="entry name" value="QueF"/>
    <property type="match status" value="1"/>
</dbReference>